<comment type="caution">
    <text evidence="3">The sequence shown here is derived from an EMBL/GenBank/DDBJ whole genome shotgun (WGS) entry which is preliminary data.</text>
</comment>
<keyword evidence="1" id="KW-0175">Coiled coil</keyword>
<reference evidence="3" key="1">
    <citation type="submission" date="2013-11" db="EMBL/GenBank/DDBJ databases">
        <title>Genome sequence of the fusiform rust pathogen reveals effectors for host alternation and coevolution with pine.</title>
        <authorList>
            <consortium name="DOE Joint Genome Institute"/>
            <person name="Smith K."/>
            <person name="Pendleton A."/>
            <person name="Kubisiak T."/>
            <person name="Anderson C."/>
            <person name="Salamov A."/>
            <person name="Aerts A."/>
            <person name="Riley R."/>
            <person name="Clum A."/>
            <person name="Lindquist E."/>
            <person name="Ence D."/>
            <person name="Campbell M."/>
            <person name="Kronenberg Z."/>
            <person name="Feau N."/>
            <person name="Dhillon B."/>
            <person name="Hamelin R."/>
            <person name="Burleigh J."/>
            <person name="Smith J."/>
            <person name="Yandell M."/>
            <person name="Nelson C."/>
            <person name="Grigoriev I."/>
            <person name="Davis J."/>
        </authorList>
    </citation>
    <scope>NUCLEOTIDE SEQUENCE</scope>
    <source>
        <strain evidence="3">G11</strain>
    </source>
</reference>
<proteinExistence type="predicted"/>
<evidence type="ECO:0000256" key="1">
    <source>
        <dbReference type="SAM" id="Coils"/>
    </source>
</evidence>
<organism evidence="3 4">
    <name type="scientific">Cronartium quercuum f. sp. fusiforme G11</name>
    <dbReference type="NCBI Taxonomy" id="708437"/>
    <lineage>
        <taxon>Eukaryota</taxon>
        <taxon>Fungi</taxon>
        <taxon>Dikarya</taxon>
        <taxon>Basidiomycota</taxon>
        <taxon>Pucciniomycotina</taxon>
        <taxon>Pucciniomycetes</taxon>
        <taxon>Pucciniales</taxon>
        <taxon>Coleosporiaceae</taxon>
        <taxon>Cronartium</taxon>
    </lineage>
</organism>
<feature type="compositionally biased region" description="Low complexity" evidence="2">
    <location>
        <begin position="534"/>
        <end position="546"/>
    </location>
</feature>
<evidence type="ECO:0000313" key="3">
    <source>
        <dbReference type="EMBL" id="KAG0145875.1"/>
    </source>
</evidence>
<keyword evidence="4" id="KW-1185">Reference proteome</keyword>
<evidence type="ECO:0000256" key="2">
    <source>
        <dbReference type="SAM" id="MobiDB-lite"/>
    </source>
</evidence>
<feature type="compositionally biased region" description="Polar residues" evidence="2">
    <location>
        <begin position="524"/>
        <end position="533"/>
    </location>
</feature>
<dbReference type="Proteomes" id="UP000886653">
    <property type="component" value="Unassembled WGS sequence"/>
</dbReference>
<feature type="region of interest" description="Disordered" evidence="2">
    <location>
        <begin position="642"/>
        <end position="698"/>
    </location>
</feature>
<feature type="region of interest" description="Disordered" evidence="2">
    <location>
        <begin position="496"/>
        <end position="591"/>
    </location>
</feature>
<name>A0A9P6NFF2_9BASI</name>
<feature type="coiled-coil region" evidence="1">
    <location>
        <begin position="839"/>
        <end position="866"/>
    </location>
</feature>
<accession>A0A9P6NFF2</accession>
<dbReference type="AlphaFoldDB" id="A0A9P6NFF2"/>
<sequence>MHGYKLGIQIWLGIYLSFVYRSLMMLEGEQLRNVAHLEQETSGSGTSISSQPQPMNRVYQLKVCEIFAESLVRCLKPYACPEEIESIENMADEYLKQSDVEFPEVLFQLIEEIAKESLLMAIRKSSSQTTYSIKNYFNRTPLPPVPISNERSWVEPSDYFPERGYLSHSSLRGYLGNRRTNYRCAYWIAVYKAYTNFSNQVNWLLVEGFQNRFTILELFDEEPKGSYENYVKLSHEDRSKFLLLQKQSAFNRDAKSRDLPERYPVKITKRPRKIKFLESTCVKCFSDLQNNIDVLSELCDIAREEPTLSNPSVVDDKSPYLDQWKQNLKQISEKDSRLATMSSRVTKFINFATNNFENKPAVKLLFLEMLQHICFRTGSDILPNAEEIERGVKYLILTVLFLEKMGSILSEAINRFPCSAKPDKKATIYRCMRYYWYFLTSQEELTTGVRMSPAEAASQSFQRTTFDLGQRYETYLLNNQSLADLFQRIPPKGSGWNRRLDGRYKRKRTPNAEPINPEPLESPGRSSFSQDAQPSSKSFRISRSPSVIPIKPERPSTNPIERQEPLSSQPARFPMPLIPSSTAASTPAPVRPSVLQPAPAAFVKKVRGDSVTVIKVRPSLPAQPQNSTPALAPDLHQEPIATSSGLVKDGPKASLCTSDPDSAITHPDRPEASSADRVEPPVKEKDQPSNHVLAPSSSQGEDPLYWFLGGTDLAHPNPNLTPEGAHASPYQLSNMMFESAIELYNTLSRDATVQDRLPWQKLFSDWTMWHRQDYIHRTAPHREPPPAWYRRQSSDEVMMNKMKWASSASDVQHPSSSTVQPSVGSTSHVPNLPAVNDELLKQETIIKFLEAQLEEQRARLSAQYKA</sequence>
<feature type="compositionally biased region" description="Basic and acidic residues" evidence="2">
    <location>
        <begin position="666"/>
        <end position="688"/>
    </location>
</feature>
<gene>
    <name evidence="3" type="ORF">CROQUDRAFT_133464</name>
</gene>
<feature type="compositionally biased region" description="Polar residues" evidence="2">
    <location>
        <begin position="555"/>
        <end position="570"/>
    </location>
</feature>
<protein>
    <submittedName>
        <fullName evidence="3">Uncharacterized protein</fullName>
    </submittedName>
</protein>
<dbReference type="EMBL" id="MU167269">
    <property type="protein sequence ID" value="KAG0145875.1"/>
    <property type="molecule type" value="Genomic_DNA"/>
</dbReference>
<feature type="region of interest" description="Disordered" evidence="2">
    <location>
        <begin position="805"/>
        <end position="828"/>
    </location>
</feature>
<feature type="compositionally biased region" description="Polar residues" evidence="2">
    <location>
        <begin position="806"/>
        <end position="828"/>
    </location>
</feature>
<evidence type="ECO:0000313" key="4">
    <source>
        <dbReference type="Proteomes" id="UP000886653"/>
    </source>
</evidence>